<dbReference type="GeneTree" id="ENSGT01050000245310"/>
<evidence type="ECO:0000313" key="2">
    <source>
        <dbReference type="Ensembl" id="ENSSPAP00000016474.1"/>
    </source>
</evidence>
<name>A0A3B5AF18_9TELE</name>
<dbReference type="SMART" id="SM00343">
    <property type="entry name" value="ZnF_C2HC"/>
    <property type="match status" value="3"/>
</dbReference>
<dbReference type="SUPFAM" id="SSF57756">
    <property type="entry name" value="Retrovirus zinc finger-like domains"/>
    <property type="match status" value="1"/>
</dbReference>
<dbReference type="GO" id="GO:0003723">
    <property type="term" value="F:RNA binding"/>
    <property type="evidence" value="ECO:0007669"/>
    <property type="project" value="InterPro"/>
</dbReference>
<feature type="domain" description="CCHC-type" evidence="1">
    <location>
        <begin position="53"/>
        <end position="69"/>
    </location>
</feature>
<dbReference type="InterPro" id="IPR001878">
    <property type="entry name" value="Znf_CCHC"/>
</dbReference>
<proteinExistence type="predicted"/>
<dbReference type="GO" id="GO:0003690">
    <property type="term" value="F:double-stranded DNA binding"/>
    <property type="evidence" value="ECO:0007669"/>
    <property type="project" value="InterPro"/>
</dbReference>
<dbReference type="Pfam" id="PF23058">
    <property type="entry name" value="RBD_ZCCHC3_2nd"/>
    <property type="match status" value="1"/>
</dbReference>
<dbReference type="PANTHER" id="PTHR22639">
    <property type="entry name" value="GAG-RELATED PROTEIN"/>
    <property type="match status" value="1"/>
</dbReference>
<reference evidence="2" key="1">
    <citation type="submission" date="2023-09" db="UniProtKB">
        <authorList>
            <consortium name="Ensembl"/>
        </authorList>
    </citation>
    <scope>IDENTIFICATION</scope>
</reference>
<sequence length="133" mass="14817">MYSEKVATEDIATWLSFHCTVLRSIELRDEDGIRWDQLGPIRGHVFYAGQPKTCRKCGCLSHLAVSCSATFCRNCKSTSHNTNDCDQPMKCNLCGSDTHTFRRCPQSYANKARQSNVGWGWYLDGGDGGRGDG</sequence>
<dbReference type="AlphaFoldDB" id="A0A3B5AF18"/>
<dbReference type="InterPro" id="IPR042509">
    <property type="entry name" value="ZCCHC3"/>
</dbReference>
<protein>
    <recommendedName>
        <fullName evidence="1">CCHC-type domain-containing protein</fullName>
    </recommendedName>
</protein>
<dbReference type="InterPro" id="IPR057811">
    <property type="entry name" value="RBD_ZCCHC3_2nd"/>
</dbReference>
<dbReference type="PANTHER" id="PTHR22639:SF3">
    <property type="entry name" value="ZINC FINGER CCHC DOMAIN-CONTAINING PROTEIN 3"/>
    <property type="match status" value="1"/>
</dbReference>
<dbReference type="GO" id="GO:0008270">
    <property type="term" value="F:zinc ion binding"/>
    <property type="evidence" value="ECO:0007669"/>
    <property type="project" value="InterPro"/>
</dbReference>
<dbReference type="Gene3D" id="4.10.60.10">
    <property type="entry name" value="Zinc finger, CCHC-type"/>
    <property type="match status" value="1"/>
</dbReference>
<evidence type="ECO:0000259" key="1">
    <source>
        <dbReference type="SMART" id="SM00343"/>
    </source>
</evidence>
<accession>A0A3B5AF18</accession>
<organism evidence="2">
    <name type="scientific">Stegastes partitus</name>
    <name type="common">bicolor damselfish</name>
    <dbReference type="NCBI Taxonomy" id="144197"/>
    <lineage>
        <taxon>Eukaryota</taxon>
        <taxon>Metazoa</taxon>
        <taxon>Chordata</taxon>
        <taxon>Craniata</taxon>
        <taxon>Vertebrata</taxon>
        <taxon>Euteleostomi</taxon>
        <taxon>Actinopterygii</taxon>
        <taxon>Neopterygii</taxon>
        <taxon>Teleostei</taxon>
        <taxon>Neoteleostei</taxon>
        <taxon>Acanthomorphata</taxon>
        <taxon>Ovalentaria</taxon>
        <taxon>Pomacentridae</taxon>
        <taxon>Stegastes</taxon>
    </lineage>
</organism>
<dbReference type="STRING" id="144197.ENSSPAP00000016474"/>
<feature type="domain" description="CCHC-type" evidence="1">
    <location>
        <begin position="71"/>
        <end position="87"/>
    </location>
</feature>
<dbReference type="Ensembl" id="ENSSPAT00000016735.1">
    <property type="protein sequence ID" value="ENSSPAP00000016474.1"/>
    <property type="gene ID" value="ENSSPAG00000012421.1"/>
</dbReference>
<dbReference type="GO" id="GO:0002218">
    <property type="term" value="P:activation of innate immune response"/>
    <property type="evidence" value="ECO:0007669"/>
    <property type="project" value="InterPro"/>
</dbReference>
<dbReference type="InterPro" id="IPR036875">
    <property type="entry name" value="Znf_CCHC_sf"/>
</dbReference>
<feature type="domain" description="CCHC-type" evidence="1">
    <location>
        <begin position="90"/>
        <end position="106"/>
    </location>
</feature>